<keyword evidence="2" id="KW-1185">Reference proteome</keyword>
<gene>
    <name evidence="1" type="ORF">NAV_LOCUS1597</name>
</gene>
<dbReference type="STRING" id="6277.A0A498SCK0"/>
<name>A0A498SCK0_ACAVI</name>
<organism evidence="1 2">
    <name type="scientific">Acanthocheilonema viteae</name>
    <name type="common">Filarial nematode worm</name>
    <name type="synonym">Dipetalonema viteae</name>
    <dbReference type="NCBI Taxonomy" id="6277"/>
    <lineage>
        <taxon>Eukaryota</taxon>
        <taxon>Metazoa</taxon>
        <taxon>Ecdysozoa</taxon>
        <taxon>Nematoda</taxon>
        <taxon>Chromadorea</taxon>
        <taxon>Rhabditida</taxon>
        <taxon>Spirurina</taxon>
        <taxon>Spiruromorpha</taxon>
        <taxon>Filarioidea</taxon>
        <taxon>Onchocercidae</taxon>
        <taxon>Acanthocheilonema</taxon>
    </lineage>
</organism>
<dbReference type="OrthoDB" id="686784at2759"/>
<protein>
    <submittedName>
        <fullName evidence="1">Uncharacterized protein</fullName>
    </submittedName>
</protein>
<evidence type="ECO:0000313" key="2">
    <source>
        <dbReference type="Proteomes" id="UP000276991"/>
    </source>
</evidence>
<proteinExistence type="predicted"/>
<evidence type="ECO:0000313" key="1">
    <source>
        <dbReference type="EMBL" id="VBB26767.1"/>
    </source>
</evidence>
<reference evidence="1 2" key="1">
    <citation type="submission" date="2018-08" db="EMBL/GenBank/DDBJ databases">
        <authorList>
            <person name="Laetsch R D."/>
            <person name="Stevens L."/>
            <person name="Kumar S."/>
            <person name="Blaxter L. M."/>
        </authorList>
    </citation>
    <scope>NUCLEOTIDE SEQUENCE [LARGE SCALE GENOMIC DNA]</scope>
</reference>
<dbReference type="EMBL" id="UPTC01000141">
    <property type="protein sequence ID" value="VBB26767.1"/>
    <property type="molecule type" value="Genomic_DNA"/>
</dbReference>
<accession>A0A498SCK0</accession>
<dbReference type="AlphaFoldDB" id="A0A498SCK0"/>
<sequence>MEPVVSFLCQLSIDPARNVYLRRQCARSVALCTFLYLEQPTSILASIVTLRSIWFTAKSSAVSLNLFCAALSGWSLLIHRVRIFKEKQTTTSLFIGGSQKHVSVFICLAKSCWHPVYPHGGLLEGGPEILRVTLLDEPKLSTFLNGTKEQEMPEFDIRFGDETLRIKSYRKKLLYDLNVAFYVVA</sequence>
<dbReference type="Proteomes" id="UP000276991">
    <property type="component" value="Unassembled WGS sequence"/>
</dbReference>